<gene>
    <name evidence="1" type="ORF">GCM10007971_22450</name>
</gene>
<accession>A0A917XYZ9</accession>
<dbReference type="RefSeq" id="WP_188857373.1">
    <property type="nucleotide sequence ID" value="NZ_BMOS01000014.1"/>
</dbReference>
<reference evidence="1" key="1">
    <citation type="journal article" date="2014" name="Int. J. Syst. Evol. Microbiol.">
        <title>Complete genome sequence of Corynebacterium casei LMG S-19264T (=DSM 44701T), isolated from a smear-ripened cheese.</title>
        <authorList>
            <consortium name="US DOE Joint Genome Institute (JGI-PGF)"/>
            <person name="Walter F."/>
            <person name="Albersmeier A."/>
            <person name="Kalinowski J."/>
            <person name="Ruckert C."/>
        </authorList>
    </citation>
    <scope>NUCLEOTIDE SEQUENCE</scope>
    <source>
        <strain evidence="1">JCM 17251</strain>
    </source>
</reference>
<evidence type="ECO:0000313" key="1">
    <source>
        <dbReference type="EMBL" id="GGN59396.1"/>
    </source>
</evidence>
<name>A0A917XYZ9_9BACI</name>
<reference evidence="1" key="2">
    <citation type="submission" date="2020-09" db="EMBL/GenBank/DDBJ databases">
        <authorList>
            <person name="Sun Q."/>
            <person name="Ohkuma M."/>
        </authorList>
    </citation>
    <scope>NUCLEOTIDE SEQUENCE</scope>
    <source>
        <strain evidence="1">JCM 17251</strain>
    </source>
</reference>
<dbReference type="AlphaFoldDB" id="A0A917XYZ9"/>
<dbReference type="Proteomes" id="UP000624041">
    <property type="component" value="Unassembled WGS sequence"/>
</dbReference>
<dbReference type="EMBL" id="BMOS01000014">
    <property type="protein sequence ID" value="GGN59396.1"/>
    <property type="molecule type" value="Genomic_DNA"/>
</dbReference>
<organism evidence="1 2">
    <name type="scientific">Oceanobacillus indicireducens</name>
    <dbReference type="NCBI Taxonomy" id="1004261"/>
    <lineage>
        <taxon>Bacteria</taxon>
        <taxon>Bacillati</taxon>
        <taxon>Bacillota</taxon>
        <taxon>Bacilli</taxon>
        <taxon>Bacillales</taxon>
        <taxon>Bacillaceae</taxon>
        <taxon>Oceanobacillus</taxon>
    </lineage>
</organism>
<keyword evidence="2" id="KW-1185">Reference proteome</keyword>
<protein>
    <recommendedName>
        <fullName evidence="3">Transglycosylase</fullName>
    </recommendedName>
</protein>
<evidence type="ECO:0000313" key="2">
    <source>
        <dbReference type="Proteomes" id="UP000624041"/>
    </source>
</evidence>
<evidence type="ECO:0008006" key="3">
    <source>
        <dbReference type="Google" id="ProtNLM"/>
    </source>
</evidence>
<proteinExistence type="predicted"/>
<comment type="caution">
    <text evidence="1">The sequence shown here is derived from an EMBL/GenBank/DDBJ whole genome shotgun (WGS) entry which is preliminary data.</text>
</comment>
<sequence>MQVTCNDCFCEFETELKKKVLKNQIHKYYFTCPDCQHEYVSYYTDAKMRRDIKRNMKKRKQHGQAKTIEESRRLLAEIKMNDKLLNKDKDALKKRMQEETLT</sequence>